<organism evidence="8 9">
    <name type="scientific">Aquitalea magnusonii</name>
    <dbReference type="NCBI Taxonomy" id="332411"/>
    <lineage>
        <taxon>Bacteria</taxon>
        <taxon>Pseudomonadati</taxon>
        <taxon>Pseudomonadota</taxon>
        <taxon>Betaproteobacteria</taxon>
        <taxon>Neisseriales</taxon>
        <taxon>Chromobacteriaceae</taxon>
        <taxon>Aquitalea</taxon>
    </lineage>
</organism>
<evidence type="ECO:0000256" key="2">
    <source>
        <dbReference type="ARBA" id="ARBA00007656"/>
    </source>
</evidence>
<gene>
    <name evidence="8" type="ORF">DFR38_1265</name>
</gene>
<dbReference type="InterPro" id="IPR027304">
    <property type="entry name" value="Trigger_fact/SurA_dom_sf"/>
</dbReference>
<accession>A0A318J0A4</accession>
<keyword evidence="9" id="KW-1185">Reference proteome</keyword>
<dbReference type="InterPro" id="IPR046357">
    <property type="entry name" value="PPIase_dom_sf"/>
</dbReference>
<comment type="catalytic activity">
    <reaction evidence="1">
        <text>[protein]-peptidylproline (omega=180) = [protein]-peptidylproline (omega=0)</text>
        <dbReference type="Rhea" id="RHEA:16237"/>
        <dbReference type="Rhea" id="RHEA-COMP:10747"/>
        <dbReference type="Rhea" id="RHEA-COMP:10748"/>
        <dbReference type="ChEBI" id="CHEBI:83833"/>
        <dbReference type="ChEBI" id="CHEBI:83834"/>
        <dbReference type="EC" id="5.2.1.8"/>
    </reaction>
</comment>
<dbReference type="InterPro" id="IPR050245">
    <property type="entry name" value="PrsA_foldase"/>
</dbReference>
<keyword evidence="4 6" id="KW-0697">Rotamase</keyword>
<reference evidence="8 9" key="1">
    <citation type="submission" date="2018-05" db="EMBL/GenBank/DDBJ databases">
        <title>Genomic Encyclopedia of Type Strains, Phase IV (KMG-IV): sequencing the most valuable type-strain genomes for metagenomic binning, comparative biology and taxonomic classification.</title>
        <authorList>
            <person name="Goeker M."/>
        </authorList>
    </citation>
    <scope>NUCLEOTIDE SEQUENCE [LARGE SCALE GENOMIC DNA]</scope>
    <source>
        <strain evidence="8 9">DSM 25134</strain>
    </source>
</reference>
<evidence type="ECO:0000256" key="1">
    <source>
        <dbReference type="ARBA" id="ARBA00000971"/>
    </source>
</evidence>
<evidence type="ECO:0000256" key="6">
    <source>
        <dbReference type="PROSITE-ProRule" id="PRU00278"/>
    </source>
</evidence>
<evidence type="ECO:0000259" key="7">
    <source>
        <dbReference type="PROSITE" id="PS50198"/>
    </source>
</evidence>
<dbReference type="PANTHER" id="PTHR47245:SF2">
    <property type="entry name" value="PEPTIDYL-PROLYL CIS-TRANS ISOMERASE HP_0175-RELATED"/>
    <property type="match status" value="1"/>
</dbReference>
<comment type="caution">
    <text evidence="8">The sequence shown here is derived from an EMBL/GenBank/DDBJ whole genome shotgun (WGS) entry which is preliminary data.</text>
</comment>
<protein>
    <recommendedName>
        <fullName evidence="3">peptidylprolyl isomerase</fullName>
        <ecNumber evidence="3">5.2.1.8</ecNumber>
    </recommendedName>
</protein>
<dbReference type="InterPro" id="IPR000297">
    <property type="entry name" value="PPIase_PpiC"/>
</dbReference>
<dbReference type="PANTHER" id="PTHR47245">
    <property type="entry name" value="PEPTIDYLPROLYL ISOMERASE"/>
    <property type="match status" value="1"/>
</dbReference>
<evidence type="ECO:0000313" key="8">
    <source>
        <dbReference type="EMBL" id="PXX40130.1"/>
    </source>
</evidence>
<dbReference type="InterPro" id="IPR023058">
    <property type="entry name" value="PPIase_PpiC_CS"/>
</dbReference>
<dbReference type="SUPFAM" id="SSF54534">
    <property type="entry name" value="FKBP-like"/>
    <property type="match status" value="1"/>
</dbReference>
<dbReference type="RefSeq" id="WP_059287246.1">
    <property type="nucleotide sequence ID" value="NZ_LNQU01000175.1"/>
</dbReference>
<dbReference type="EMBL" id="QJKC01000026">
    <property type="protein sequence ID" value="PXX40130.1"/>
    <property type="molecule type" value="Genomic_DNA"/>
</dbReference>
<comment type="similarity">
    <text evidence="2">Belongs to the PpiC/parvulin rotamase family.</text>
</comment>
<dbReference type="AlphaFoldDB" id="A0A318J0A4"/>
<dbReference type="Gene3D" id="3.10.50.40">
    <property type="match status" value="1"/>
</dbReference>
<keyword evidence="5 6" id="KW-0413">Isomerase</keyword>
<sequence length="244" mass="26328">MAIIVNGVEITEAMVQAEQENHADAPNPRDATVQELILRELLLQKAKAEGLDAANPNAAIGALLEKEIQVEPVDEATCRAFYDEFPERFASGESAVASHILFPLGAGDELGNMLAKSKAEGVLAEVQANPSRFADLAREHSTCPSGQQGGSLGQFGRGQMVPEFEQAVFSTEAGQITPNLVQTQFGYHIIQVNERTQGGQIGFDDIKERLQQYLTQMAGNKAMHEYLAGLVQAAKIEGYSMPAL</sequence>
<name>A0A318J0A4_9NEIS</name>
<dbReference type="OrthoDB" id="9769613at2"/>
<dbReference type="Pfam" id="PF13616">
    <property type="entry name" value="Rotamase_3"/>
    <property type="match status" value="1"/>
</dbReference>
<proteinExistence type="inferred from homology"/>
<dbReference type="EC" id="5.2.1.8" evidence="3"/>
<dbReference type="SUPFAM" id="SSF109998">
    <property type="entry name" value="Triger factor/SurA peptide-binding domain-like"/>
    <property type="match status" value="1"/>
</dbReference>
<dbReference type="Proteomes" id="UP000248395">
    <property type="component" value="Unassembled WGS sequence"/>
</dbReference>
<evidence type="ECO:0000256" key="3">
    <source>
        <dbReference type="ARBA" id="ARBA00013194"/>
    </source>
</evidence>
<dbReference type="Gene3D" id="1.10.8.1040">
    <property type="match status" value="1"/>
</dbReference>
<dbReference type="GO" id="GO:0003755">
    <property type="term" value="F:peptidyl-prolyl cis-trans isomerase activity"/>
    <property type="evidence" value="ECO:0007669"/>
    <property type="project" value="UniProtKB-KW"/>
</dbReference>
<evidence type="ECO:0000256" key="5">
    <source>
        <dbReference type="ARBA" id="ARBA00023235"/>
    </source>
</evidence>
<feature type="domain" description="PpiC" evidence="7">
    <location>
        <begin position="92"/>
        <end position="194"/>
    </location>
</feature>
<evidence type="ECO:0000256" key="4">
    <source>
        <dbReference type="ARBA" id="ARBA00023110"/>
    </source>
</evidence>
<dbReference type="PROSITE" id="PS50198">
    <property type="entry name" value="PPIC_PPIASE_2"/>
    <property type="match status" value="1"/>
</dbReference>
<evidence type="ECO:0000313" key="9">
    <source>
        <dbReference type="Proteomes" id="UP000248395"/>
    </source>
</evidence>
<dbReference type="PROSITE" id="PS01096">
    <property type="entry name" value="PPIC_PPIASE_1"/>
    <property type="match status" value="1"/>
</dbReference>